<dbReference type="CDD" id="cd06731">
    <property type="entry name" value="PDZ1_MAGI-1_3-like"/>
    <property type="match status" value="1"/>
</dbReference>
<feature type="compositionally biased region" description="Basic and acidic residues" evidence="2">
    <location>
        <begin position="51"/>
        <end position="60"/>
    </location>
</feature>
<dbReference type="CDD" id="cd06734">
    <property type="entry name" value="PDZ4_MAGI-1_3-like"/>
    <property type="match status" value="1"/>
</dbReference>
<feature type="region of interest" description="Disordered" evidence="2">
    <location>
        <begin position="1207"/>
        <end position="1246"/>
    </location>
</feature>
<dbReference type="CDD" id="cd06733">
    <property type="entry name" value="PDZ3_MAGI-1_3-like"/>
    <property type="match status" value="1"/>
</dbReference>
<dbReference type="InterPro" id="IPR001478">
    <property type="entry name" value="PDZ"/>
</dbReference>
<feature type="compositionally biased region" description="Polar residues" evidence="2">
    <location>
        <begin position="972"/>
        <end position="988"/>
    </location>
</feature>
<gene>
    <name evidence="5" type="ORF">ElyMa_006285200</name>
</gene>
<feature type="compositionally biased region" description="Low complexity" evidence="2">
    <location>
        <begin position="541"/>
        <end position="566"/>
    </location>
</feature>
<feature type="region of interest" description="Disordered" evidence="2">
    <location>
        <begin position="325"/>
        <end position="367"/>
    </location>
</feature>
<feature type="compositionally biased region" description="Basic and acidic residues" evidence="2">
    <location>
        <begin position="235"/>
        <end position="244"/>
    </location>
</feature>
<feature type="compositionally biased region" description="Acidic residues" evidence="2">
    <location>
        <begin position="131"/>
        <end position="141"/>
    </location>
</feature>
<dbReference type="FunFam" id="2.20.70.10:FF:000001">
    <property type="entry name" value="Membrane-associated guanylate kinase, WW and PDZ domain-containing protein 1"/>
    <property type="match status" value="1"/>
</dbReference>
<feature type="region of interest" description="Disordered" evidence="2">
    <location>
        <begin position="492"/>
        <end position="579"/>
    </location>
</feature>
<feature type="compositionally biased region" description="Low complexity" evidence="2">
    <location>
        <begin position="271"/>
        <end position="285"/>
    </location>
</feature>
<dbReference type="PROSITE" id="PS01159">
    <property type="entry name" value="WW_DOMAIN_1"/>
    <property type="match status" value="1"/>
</dbReference>
<feature type="compositionally biased region" description="Basic and acidic residues" evidence="2">
    <location>
        <begin position="346"/>
        <end position="356"/>
    </location>
</feature>
<dbReference type="GO" id="GO:0007165">
    <property type="term" value="P:signal transduction"/>
    <property type="evidence" value="ECO:0007669"/>
    <property type="project" value="TreeGrafter"/>
</dbReference>
<dbReference type="SMART" id="SM00456">
    <property type="entry name" value="WW"/>
    <property type="match status" value="1"/>
</dbReference>
<dbReference type="EMBL" id="BMAT01012639">
    <property type="protein sequence ID" value="GFR95927.1"/>
    <property type="molecule type" value="Genomic_DNA"/>
</dbReference>
<feature type="region of interest" description="Disordered" evidence="2">
    <location>
        <begin position="951"/>
        <end position="1015"/>
    </location>
</feature>
<feature type="domain" description="PDZ" evidence="4">
    <location>
        <begin position="1276"/>
        <end position="1359"/>
    </location>
</feature>
<dbReference type="GO" id="GO:0005737">
    <property type="term" value="C:cytoplasm"/>
    <property type="evidence" value="ECO:0007669"/>
    <property type="project" value="TreeGrafter"/>
</dbReference>
<feature type="compositionally biased region" description="Basic and acidic residues" evidence="2">
    <location>
        <begin position="819"/>
        <end position="828"/>
    </location>
</feature>
<dbReference type="InterPro" id="IPR001202">
    <property type="entry name" value="WW_dom"/>
</dbReference>
<evidence type="ECO:0000256" key="1">
    <source>
        <dbReference type="ARBA" id="ARBA00022737"/>
    </source>
</evidence>
<dbReference type="FunFam" id="2.30.42.10:FF:000232">
    <property type="entry name" value="Uncharacterized protein, isoform A"/>
    <property type="match status" value="1"/>
</dbReference>
<dbReference type="PROSITE" id="PS50020">
    <property type="entry name" value="WW_DOMAIN_2"/>
    <property type="match status" value="1"/>
</dbReference>
<dbReference type="PANTHER" id="PTHR10316:SF40">
    <property type="entry name" value="LD27118P"/>
    <property type="match status" value="1"/>
</dbReference>
<feature type="compositionally biased region" description="Basic and acidic residues" evidence="2">
    <location>
        <begin position="181"/>
        <end position="193"/>
    </location>
</feature>
<keyword evidence="1" id="KW-0677">Repeat</keyword>
<feature type="compositionally biased region" description="Polar residues" evidence="2">
    <location>
        <begin position="1453"/>
        <end position="1463"/>
    </location>
</feature>
<dbReference type="FunFam" id="2.30.42.10:FF:000005">
    <property type="entry name" value="Membrane associated guanylate kinase, WW and PDZ domain containing 1"/>
    <property type="match status" value="1"/>
</dbReference>
<feature type="region of interest" description="Disordered" evidence="2">
    <location>
        <begin position="16"/>
        <end position="76"/>
    </location>
</feature>
<dbReference type="CDD" id="cd06732">
    <property type="entry name" value="PDZ2_MAGI-1_3-like"/>
    <property type="match status" value="1"/>
</dbReference>
<proteinExistence type="predicted"/>
<feature type="domain" description="PDZ" evidence="4">
    <location>
        <begin position="1128"/>
        <end position="1214"/>
    </location>
</feature>
<feature type="region of interest" description="Disordered" evidence="2">
    <location>
        <begin position="104"/>
        <end position="292"/>
    </location>
</feature>
<dbReference type="GO" id="GO:0016301">
    <property type="term" value="F:kinase activity"/>
    <property type="evidence" value="ECO:0007669"/>
    <property type="project" value="UniProtKB-KW"/>
</dbReference>
<feature type="compositionally biased region" description="Low complexity" evidence="2">
    <location>
        <begin position="1216"/>
        <end position="1234"/>
    </location>
</feature>
<feature type="domain" description="PDZ" evidence="4">
    <location>
        <begin position="1028"/>
        <end position="1110"/>
    </location>
</feature>
<dbReference type="Pfam" id="PF00595">
    <property type="entry name" value="PDZ"/>
    <property type="match status" value="4"/>
</dbReference>
<keyword evidence="5" id="KW-0808">Transferase</keyword>
<name>A0AAV4HES8_9GAST</name>
<dbReference type="PROSITE" id="PS50106">
    <property type="entry name" value="PDZ"/>
    <property type="match status" value="5"/>
</dbReference>
<comment type="caution">
    <text evidence="5">The sequence shown here is derived from an EMBL/GenBank/DDBJ whole genome shotgun (WGS) entry which is preliminary data.</text>
</comment>
<evidence type="ECO:0000259" key="4">
    <source>
        <dbReference type="PROSITE" id="PS50106"/>
    </source>
</evidence>
<feature type="compositionally biased region" description="Basic and acidic residues" evidence="2">
    <location>
        <begin position="789"/>
        <end position="804"/>
    </location>
</feature>
<feature type="region of interest" description="Disordered" evidence="2">
    <location>
        <begin position="673"/>
        <end position="938"/>
    </location>
</feature>
<dbReference type="SMART" id="SM00228">
    <property type="entry name" value="PDZ"/>
    <property type="match status" value="5"/>
</dbReference>
<feature type="compositionally biased region" description="Low complexity" evidence="2">
    <location>
        <begin position="1372"/>
        <end position="1401"/>
    </location>
</feature>
<feature type="domain" description="PDZ" evidence="4">
    <location>
        <begin position="386"/>
        <end position="469"/>
    </location>
</feature>
<dbReference type="InterPro" id="IPR036020">
    <property type="entry name" value="WW_dom_sf"/>
</dbReference>
<feature type="compositionally biased region" description="Low complexity" evidence="2">
    <location>
        <begin position="498"/>
        <end position="508"/>
    </location>
</feature>
<dbReference type="PANTHER" id="PTHR10316">
    <property type="entry name" value="MEMBRANE ASSOCIATED GUANYLATE KINASE-RELATED"/>
    <property type="match status" value="1"/>
</dbReference>
<dbReference type="CDD" id="cd00201">
    <property type="entry name" value="WW"/>
    <property type="match status" value="1"/>
</dbReference>
<feature type="domain" description="WW" evidence="3">
    <location>
        <begin position="294"/>
        <end position="327"/>
    </location>
</feature>
<feature type="compositionally biased region" description="Polar residues" evidence="2">
    <location>
        <begin position="758"/>
        <end position="778"/>
    </location>
</feature>
<accession>A0AAV4HES8</accession>
<evidence type="ECO:0000313" key="6">
    <source>
        <dbReference type="Proteomes" id="UP000762676"/>
    </source>
</evidence>
<dbReference type="Proteomes" id="UP000762676">
    <property type="component" value="Unassembled WGS sequence"/>
</dbReference>
<feature type="compositionally biased region" description="Pro residues" evidence="2">
    <location>
        <begin position="1360"/>
        <end position="1371"/>
    </location>
</feature>
<evidence type="ECO:0000259" key="3">
    <source>
        <dbReference type="PROSITE" id="PS50020"/>
    </source>
</evidence>
<keyword evidence="5" id="KW-0418">Kinase</keyword>
<feature type="compositionally biased region" description="Polar residues" evidence="2">
    <location>
        <begin position="896"/>
        <end position="905"/>
    </location>
</feature>
<evidence type="ECO:0000313" key="5">
    <source>
        <dbReference type="EMBL" id="GFR95927.1"/>
    </source>
</evidence>
<feature type="compositionally biased region" description="Gly residues" evidence="2">
    <location>
        <begin position="846"/>
        <end position="857"/>
    </location>
</feature>
<protein>
    <submittedName>
        <fullName evidence="5">Membrane-associated guanylate kinase, WW and PDZ domain-containing protein</fullName>
    </submittedName>
</protein>
<reference evidence="5 6" key="1">
    <citation type="journal article" date="2021" name="Elife">
        <title>Chloroplast acquisition without the gene transfer in kleptoplastic sea slugs, Plakobranchus ocellatus.</title>
        <authorList>
            <person name="Maeda T."/>
            <person name="Takahashi S."/>
            <person name="Yoshida T."/>
            <person name="Shimamura S."/>
            <person name="Takaki Y."/>
            <person name="Nagai Y."/>
            <person name="Toyoda A."/>
            <person name="Suzuki Y."/>
            <person name="Arimoto A."/>
            <person name="Ishii H."/>
            <person name="Satoh N."/>
            <person name="Nishiyama T."/>
            <person name="Hasebe M."/>
            <person name="Maruyama T."/>
            <person name="Minagawa J."/>
            <person name="Obokata J."/>
            <person name="Shigenobu S."/>
        </authorList>
    </citation>
    <scope>NUCLEOTIDE SEQUENCE [LARGE SCALE GENOMIC DNA]</scope>
</reference>
<organism evidence="5 6">
    <name type="scientific">Elysia marginata</name>
    <dbReference type="NCBI Taxonomy" id="1093978"/>
    <lineage>
        <taxon>Eukaryota</taxon>
        <taxon>Metazoa</taxon>
        <taxon>Spiralia</taxon>
        <taxon>Lophotrochozoa</taxon>
        <taxon>Mollusca</taxon>
        <taxon>Gastropoda</taxon>
        <taxon>Heterobranchia</taxon>
        <taxon>Euthyneura</taxon>
        <taxon>Panpulmonata</taxon>
        <taxon>Sacoglossa</taxon>
        <taxon>Placobranchoidea</taxon>
        <taxon>Plakobranchidae</taxon>
        <taxon>Elysia</taxon>
    </lineage>
</organism>
<dbReference type="CDD" id="cd06735">
    <property type="entry name" value="PDZ5_MAGI-1_3-like"/>
    <property type="match status" value="1"/>
</dbReference>
<dbReference type="Pfam" id="PF00397">
    <property type="entry name" value="WW"/>
    <property type="match status" value="1"/>
</dbReference>
<feature type="region of interest" description="Disordered" evidence="2">
    <location>
        <begin position="1353"/>
        <end position="1463"/>
    </location>
</feature>
<dbReference type="Gene3D" id="2.30.42.10">
    <property type="match status" value="5"/>
</dbReference>
<dbReference type="InterPro" id="IPR036034">
    <property type="entry name" value="PDZ_sf"/>
</dbReference>
<dbReference type="Gene3D" id="2.20.70.10">
    <property type="match status" value="1"/>
</dbReference>
<feature type="compositionally biased region" description="Basic and acidic residues" evidence="2">
    <location>
        <begin position="20"/>
        <end position="34"/>
    </location>
</feature>
<sequence>MPKRLTACLSSVSVENVPLEESRGKRSIEKELAKSRFSSKSSPGYPGSTKTGREIEEKTPDPPQINGHSRETKVEKGCQTKITAVVSNSDVLARISLPKDSDTPVIQKISETESKQKMPLFPSSHPIEKDTADEENVGENDDVARPRKLRSMSYSATTRDESFGLRDLSAPRRSSAPAVHALREKKTWKREISITEDGASGDSDAESKPILANNSPIQVDKKTQVSELDIGTDLKPFESDEKKVRPTVTQESRAMQGKRMEKIEESGGSSGSSTSDTSESSSASSDSDDSLEDYELPFGWEKVEDPHYGVYYIDHVNRRTQYENPVHTAKKQAGEDVTNTFPRQKKPSEGGAKRSASENNMNGQLYGPGRPFFTKHPEELKGEFTRAALVKSVRGLGFTIVGGNHRDTQFLQIKNVVENGPAYLSGKLRTGDVIVKVNQTCVLGYTHQDVVRLFQSIAPGETVQLETCRGYPLPFDPDDPNTEIVTTVAVTLPQDSGTNNTPTSSSNMDSHHLHHHQQQHNYNSNNQPGLKPLPDLARSVGNNGNILGHHHNNGLNSTSSLSPSNSQEENSMMISSQDGGNIPDLVSLSISSLRPPEVFTIPIVKGPMGFGFTIADSPYGQRVKQILDQARCKNLAEGDLLLQINNISVRDLPHQQTVLVLKECQQDQETIVVVQRGGIPPPGKSKKGMKMSRSFDDRQQQSDGSGQMSPGAYFFDNQDQNSNDPDDVDGSRVRSKTPLQDPSRSQRPKTPVDGMGSPRSNNNTSKFSGGSSINNANNLGRPPLGRPDFLPRYDPRYRDPRDPFTRSYSSSTSHPGGGMDDRWGRENAKPGQFRSRTPGPEMMTRGGPGPDYVGGGSNRPEIHRPKTPTAADMRSSNGRTGFGGGMDFRGPPSGRFTPNPSSEQGRQYRHPYQDFGRTGSNWPSDFPDQYPTSRPRWDLYGDGPALNRSYTGDLARFPHSSSLGGGRPLGMRQSTSFESDQPAPSSITRVPRRPPPQPSSMLSTGRLQPQPDGSVIHEEEGGRVVEMDVTLHRQESGYGFRIIGGTEEGSQVSVGHIVPGGAADMDGRLRQFDEITHVDGNSVLNASHHRVVQLMTNAALNGRVTLSVRRVLGPEADSMTSIPQYPYDVVVSRRENEGFGFVIISSVNKPGARVDEFIGHIQENSPAARCGRLHVGDRILAVNGVDTSGMHHKDVVGLIKDSGYSVALTVGPPPDDSSSSNSQKSSQGSSMNSPGYPADRPDMNINSWERNQTGFQRQRMNSSQGSDDGTTGELYQVELYRGSRGFGFSIRGGREFNAMPLFVLRIAEGGAAHLDGRLAVGDQILEINNISTERMTHTEAIEIIQSGGPSVRLLMRRTNKPPPIFEGPPASPSGLSPGSLFPPNIPPSSSSNGPISHSSPHMGRRQLPPPQHPHHQQLPPPPPDLQLQDDDYYNCPPPPVPVSHPGSNPAQPPQQQVRFNTNY</sequence>
<keyword evidence="6" id="KW-1185">Reference proteome</keyword>
<dbReference type="SUPFAM" id="SSF50156">
    <property type="entry name" value="PDZ domain-like"/>
    <property type="match status" value="5"/>
</dbReference>
<feature type="domain" description="PDZ" evidence="4">
    <location>
        <begin position="600"/>
        <end position="663"/>
    </location>
</feature>
<dbReference type="SUPFAM" id="SSF51045">
    <property type="entry name" value="WW domain"/>
    <property type="match status" value="1"/>
</dbReference>
<evidence type="ECO:0000256" key="2">
    <source>
        <dbReference type="SAM" id="MobiDB-lite"/>
    </source>
</evidence>
<feature type="compositionally biased region" description="Polar residues" evidence="2">
    <location>
        <begin position="567"/>
        <end position="579"/>
    </location>
</feature>